<proteinExistence type="predicted"/>
<evidence type="ECO:0000256" key="3">
    <source>
        <dbReference type="ARBA" id="ARBA00022989"/>
    </source>
</evidence>
<keyword evidence="2 5" id="KW-0812">Transmembrane</keyword>
<dbReference type="InterPro" id="IPR006480">
    <property type="entry name" value="Phage_holin_4_1"/>
</dbReference>
<keyword evidence="3 5" id="KW-1133">Transmembrane helix</keyword>
<comment type="subcellular location">
    <subcellularLocation>
        <location evidence="1">Membrane</location>
        <topology evidence="1">Multi-pass membrane protein</topology>
    </subcellularLocation>
</comment>
<dbReference type="RefSeq" id="WP_035299941.1">
    <property type="nucleotide sequence ID" value="NZ_BAABXT010000001.1"/>
</dbReference>
<evidence type="ECO:0000256" key="5">
    <source>
        <dbReference type="SAM" id="Phobius"/>
    </source>
</evidence>
<dbReference type="EMBL" id="JAQLWO010000008">
    <property type="protein sequence ID" value="MDB7906081.1"/>
    <property type="molecule type" value="Genomic_DNA"/>
</dbReference>
<protein>
    <submittedName>
        <fullName evidence="6">Phage holin family protein</fullName>
    </submittedName>
</protein>
<name>A0AAW6C594_FLAPL</name>
<evidence type="ECO:0000256" key="4">
    <source>
        <dbReference type="ARBA" id="ARBA00023136"/>
    </source>
</evidence>
<accession>A0AAW6C594</accession>
<evidence type="ECO:0000313" key="6">
    <source>
        <dbReference type="EMBL" id="MDB7906081.1"/>
    </source>
</evidence>
<dbReference type="NCBIfam" id="TIGR01593">
    <property type="entry name" value="holin_tox_secr"/>
    <property type="match status" value="1"/>
</dbReference>
<feature type="transmembrane region" description="Helical" evidence="5">
    <location>
        <begin position="23"/>
        <end position="44"/>
    </location>
</feature>
<comment type="caution">
    <text evidence="6">The sequence shown here is derived from an EMBL/GenBank/DDBJ whole genome shotgun (WGS) entry which is preliminary data.</text>
</comment>
<gene>
    <name evidence="6" type="ORF">PND83_08860</name>
</gene>
<dbReference type="GO" id="GO:0016020">
    <property type="term" value="C:membrane"/>
    <property type="evidence" value="ECO:0007669"/>
    <property type="project" value="UniProtKB-SubCell"/>
</dbReference>
<dbReference type="AlphaFoldDB" id="A0AAW6C594"/>
<organism evidence="6 7">
    <name type="scientific">Flavonifractor plautii</name>
    <name type="common">Fusobacterium plautii</name>
    <dbReference type="NCBI Taxonomy" id="292800"/>
    <lineage>
        <taxon>Bacteria</taxon>
        <taxon>Bacillati</taxon>
        <taxon>Bacillota</taxon>
        <taxon>Clostridia</taxon>
        <taxon>Eubacteriales</taxon>
        <taxon>Oscillospiraceae</taxon>
        <taxon>Flavonifractor</taxon>
    </lineage>
</organism>
<keyword evidence="4 5" id="KW-0472">Membrane</keyword>
<dbReference type="Pfam" id="PF05105">
    <property type="entry name" value="Phage_holin_4_1"/>
    <property type="match status" value="1"/>
</dbReference>
<reference evidence="6" key="1">
    <citation type="submission" date="2023-01" db="EMBL/GenBank/DDBJ databases">
        <title>Human gut microbiome strain richness.</title>
        <authorList>
            <person name="Chen-Liaw A."/>
        </authorList>
    </citation>
    <scope>NUCLEOTIDE SEQUENCE</scope>
    <source>
        <strain evidence="6">2225st1_A6_2225SCRN_200828</strain>
    </source>
</reference>
<sequence>METDMALSWLSELGKRVFGSMDGLFYTLVAFVVIDYITGVCVAIHNKQLSSDVGAHGIAKKIAIFALVSLSNIIDRFLLGSEDVLRTVTTVFYMANEAMSIMENVGKVGLPLPQKLQNFLSHFEKYRDNKDGSKQE</sequence>
<dbReference type="Proteomes" id="UP001211006">
    <property type="component" value="Unassembled WGS sequence"/>
</dbReference>
<evidence type="ECO:0000256" key="2">
    <source>
        <dbReference type="ARBA" id="ARBA00022692"/>
    </source>
</evidence>
<evidence type="ECO:0000256" key="1">
    <source>
        <dbReference type="ARBA" id="ARBA00004141"/>
    </source>
</evidence>
<evidence type="ECO:0000313" key="7">
    <source>
        <dbReference type="Proteomes" id="UP001211006"/>
    </source>
</evidence>